<dbReference type="PATRIC" id="fig|861299.3.peg.751"/>
<accession>W0RBX3</accession>
<dbReference type="Pfam" id="PF07995">
    <property type="entry name" value="GSDH"/>
    <property type="match status" value="1"/>
</dbReference>
<dbReference type="PANTHER" id="PTHR19328:SF75">
    <property type="entry name" value="ALDOSE SUGAR DEHYDROGENASE YLII"/>
    <property type="match status" value="1"/>
</dbReference>
<keyword evidence="3" id="KW-1185">Reference proteome</keyword>
<dbReference type="HOGENOM" id="CLU_012253_1_1_0"/>
<dbReference type="InterPro" id="IPR011042">
    <property type="entry name" value="6-blade_b-propeller_TolB-like"/>
</dbReference>
<protein>
    <recommendedName>
        <fullName evidence="1">Glucose/Sorbosone dehydrogenase domain-containing protein</fullName>
    </recommendedName>
</protein>
<dbReference type="Proteomes" id="UP000019151">
    <property type="component" value="Chromosome"/>
</dbReference>
<dbReference type="PANTHER" id="PTHR19328">
    <property type="entry name" value="HEDGEHOG-INTERACTING PROTEIN"/>
    <property type="match status" value="1"/>
</dbReference>
<gene>
    <name evidence="2" type="ORF">J421_0739</name>
</gene>
<reference evidence="2 3" key="1">
    <citation type="journal article" date="2014" name="Genome Announc.">
        <title>Genome Sequence and Methylome of Soil Bacterium Gemmatirosa kalamazoonensis KBS708T, a Member of the Rarely Cultivated Gemmatimonadetes Phylum.</title>
        <authorList>
            <person name="Debruyn J.M."/>
            <person name="Radosevich M."/>
            <person name="Wommack K.E."/>
            <person name="Polson S.W."/>
            <person name="Hauser L.J."/>
            <person name="Fawaz M.N."/>
            <person name="Korlach J."/>
            <person name="Tsai Y.C."/>
        </authorList>
    </citation>
    <scope>NUCLEOTIDE SEQUENCE [LARGE SCALE GENOMIC DNA]</scope>
    <source>
        <strain evidence="2 3">KBS708</strain>
    </source>
</reference>
<evidence type="ECO:0000313" key="2">
    <source>
        <dbReference type="EMBL" id="AHG88276.1"/>
    </source>
</evidence>
<dbReference type="InParanoid" id="W0RBX3"/>
<dbReference type="KEGG" id="gba:J421_0739"/>
<dbReference type="InterPro" id="IPR012938">
    <property type="entry name" value="Glc/Sorbosone_DH"/>
</dbReference>
<dbReference type="EMBL" id="CP007128">
    <property type="protein sequence ID" value="AHG88276.1"/>
    <property type="molecule type" value="Genomic_DNA"/>
</dbReference>
<name>W0RBX3_9BACT</name>
<proteinExistence type="predicted"/>
<feature type="domain" description="Glucose/Sorbosone dehydrogenase" evidence="1">
    <location>
        <begin position="47"/>
        <end position="375"/>
    </location>
</feature>
<dbReference type="eggNOG" id="COG2133">
    <property type="taxonomic scope" value="Bacteria"/>
</dbReference>
<organism evidence="2 3">
    <name type="scientific">Gemmatirosa kalamazoonensis</name>
    <dbReference type="NCBI Taxonomy" id="861299"/>
    <lineage>
        <taxon>Bacteria</taxon>
        <taxon>Pseudomonadati</taxon>
        <taxon>Gemmatimonadota</taxon>
        <taxon>Gemmatimonadia</taxon>
        <taxon>Gemmatimonadales</taxon>
        <taxon>Gemmatimonadaceae</taxon>
        <taxon>Gemmatirosa</taxon>
    </lineage>
</organism>
<dbReference type="STRING" id="861299.J421_0739"/>
<dbReference type="RefSeq" id="WP_104022212.1">
    <property type="nucleotide sequence ID" value="NZ_CP007128.1"/>
</dbReference>
<dbReference type="OrthoDB" id="9770043at2"/>
<evidence type="ECO:0000259" key="1">
    <source>
        <dbReference type="Pfam" id="PF07995"/>
    </source>
</evidence>
<dbReference type="AlphaFoldDB" id="W0RBX3"/>
<evidence type="ECO:0000313" key="3">
    <source>
        <dbReference type="Proteomes" id="UP000019151"/>
    </source>
</evidence>
<dbReference type="Gene3D" id="2.120.10.30">
    <property type="entry name" value="TolB, C-terminal domain"/>
    <property type="match status" value="1"/>
</dbReference>
<sequence>MPLLRRCTAALLVTACGVSTPQGPAPRSPNPDPARGALRVETVARGLAHPWALAEFPDGRWLVTERPGRLRIVARDGTLSRPIANVPEVHARGQGGLLDVALDPAFARNRRIYLSFAEPAPDGSAGTAVARAQLSDTALTYVEVIYRQDPKVFSDAHFGSRIVFARDGTLFVTQGERFAFRAQAQDLGSDLGKIVHITTDGAPAPGNPFLGRTDARPEIWSYGHRNVQAAALDPATGQLWTAEHGARGGDELNHPEAGKNYGWPVITYGRDYNGSRIGEGAVKAGMEQPVYYWDPIIAPSGMTFYTGDAFPGWKGSLLVGGLASKALVRLVLQNGAVVREERYLGEVGERIRDVAQGADGLLYVVTDEEDGKLLRLRPGG</sequence>
<dbReference type="InterPro" id="IPR011041">
    <property type="entry name" value="Quinoprot_gluc/sorb_DH_b-prop"/>
</dbReference>
<dbReference type="SUPFAM" id="SSF50952">
    <property type="entry name" value="Soluble quinoprotein glucose dehydrogenase"/>
    <property type="match status" value="1"/>
</dbReference>